<feature type="DNA-binding region" description="TEA" evidence="7">
    <location>
        <begin position="61"/>
        <end position="135"/>
    </location>
</feature>
<proteinExistence type="inferred from homology"/>
<evidence type="ECO:0000256" key="2">
    <source>
        <dbReference type="ARBA" id="ARBA00008421"/>
    </source>
</evidence>
<feature type="region of interest" description="Disordered" evidence="8">
    <location>
        <begin position="12"/>
        <end position="48"/>
    </location>
</feature>
<gene>
    <name evidence="10" type="ORF">INT46_005832</name>
</gene>
<evidence type="ECO:0000256" key="5">
    <source>
        <dbReference type="ARBA" id="ARBA00023163"/>
    </source>
</evidence>
<dbReference type="GO" id="GO:0000981">
    <property type="term" value="F:DNA-binding transcription factor activity, RNA polymerase II-specific"/>
    <property type="evidence" value="ECO:0007669"/>
    <property type="project" value="TreeGrafter"/>
</dbReference>
<comment type="subcellular location">
    <subcellularLocation>
        <location evidence="1">Nucleus</location>
    </subcellularLocation>
</comment>
<dbReference type="Gene3D" id="2.70.50.80">
    <property type="match status" value="1"/>
</dbReference>
<feature type="region of interest" description="Disordered" evidence="8">
    <location>
        <begin position="152"/>
        <end position="183"/>
    </location>
</feature>
<sequence length="667" mass="74760">MLACAQDIFFTTSSNSDSSTNNNNQFNDPKDKRPRQHRHVNNNQFQPQQHILHKDINSNKEKEEQQVWPPDVEDAFIKALETIPKLGRRKILVNGKPCGRNELISDFIFRKTGKVRTRKQVSSHIQVLKNTRKGDPHFMRLLTDSVEDEGFVTSTQIHRKPKTATMPRRQSNNNNSNSNTNQQQKMNLTDFSSDESSMSSSPSPADYVFDIMYHDQQASLSMLDMKNSFYEPFFGTLSNSNANNDNNNNSNNNNNNNNNNNSNNSTNSSDNNVGGMATSLSFQNLATATTNDVLQQLFPYDDASATTNNNNKPTVVDLLDTNFPMKQQHKKSKKTNTNTRKYNKKQKKTFTMNNTHFHPSSSSSSSMNMMLDGGNMTVPGSSNIWIDPSIYPLWPNYICLYLEYSLPYDPSITIPHTLANLPECVPNCIPTIDASLVAKNKCPSLTELSSNPAVTTLAAKVKLNLNLNMSDFFFNNTSFFETQDRRTIECTTTIYSFGNVVLESKEVQQALWINEGKYMYSFVYVNQFFDAFMKGIRSLQSWGEVDIAINNLCVVQVFEDIESRVTQPMEGMLSTNDMMTDDLTAATAAASAAVVPEISPLLVMVYEFERGQGTMEMSIVDTLSCSIKKDFVDFLTGSTNTACNDTTLPTSSSSSSSSSTLAHVDIQ</sequence>
<evidence type="ECO:0000256" key="6">
    <source>
        <dbReference type="ARBA" id="ARBA00023242"/>
    </source>
</evidence>
<dbReference type="Pfam" id="PF17725">
    <property type="entry name" value="YBD"/>
    <property type="match status" value="1"/>
</dbReference>
<keyword evidence="11" id="KW-1185">Reference proteome</keyword>
<dbReference type="Proteomes" id="UP000650833">
    <property type="component" value="Unassembled WGS sequence"/>
</dbReference>
<dbReference type="InterPro" id="IPR050937">
    <property type="entry name" value="TEC1_TEAD_TF"/>
</dbReference>
<evidence type="ECO:0000256" key="7">
    <source>
        <dbReference type="PROSITE-ProRule" id="PRU00505"/>
    </source>
</evidence>
<comment type="caution">
    <text evidence="10">The sequence shown here is derived from an EMBL/GenBank/DDBJ whole genome shotgun (WGS) entry which is preliminary data.</text>
</comment>
<feature type="compositionally biased region" description="Low complexity" evidence="8">
    <location>
        <begin position="12"/>
        <end position="24"/>
    </location>
</feature>
<dbReference type="PANTHER" id="PTHR11834:SF0">
    <property type="entry name" value="PROTEIN SCALLOPED"/>
    <property type="match status" value="1"/>
</dbReference>
<dbReference type="Pfam" id="PF01285">
    <property type="entry name" value="TEA"/>
    <property type="match status" value="1"/>
</dbReference>
<dbReference type="EMBL" id="JAEPRC010000482">
    <property type="protein sequence ID" value="KAG2196308.1"/>
    <property type="molecule type" value="Genomic_DNA"/>
</dbReference>
<dbReference type="InterPro" id="IPR041086">
    <property type="entry name" value="YBD"/>
</dbReference>
<feature type="region of interest" description="Disordered" evidence="8">
    <location>
        <begin position="645"/>
        <end position="667"/>
    </location>
</feature>
<dbReference type="SMART" id="SM00426">
    <property type="entry name" value="TEA"/>
    <property type="match status" value="1"/>
</dbReference>
<dbReference type="GO" id="GO:0005634">
    <property type="term" value="C:nucleus"/>
    <property type="evidence" value="ECO:0007669"/>
    <property type="project" value="UniProtKB-SubCell"/>
</dbReference>
<evidence type="ECO:0000256" key="1">
    <source>
        <dbReference type="ARBA" id="ARBA00004123"/>
    </source>
</evidence>
<evidence type="ECO:0000256" key="8">
    <source>
        <dbReference type="SAM" id="MobiDB-lite"/>
    </source>
</evidence>
<dbReference type="GO" id="GO:0000978">
    <property type="term" value="F:RNA polymerase II cis-regulatory region sequence-specific DNA binding"/>
    <property type="evidence" value="ECO:0007669"/>
    <property type="project" value="TreeGrafter"/>
</dbReference>
<evidence type="ECO:0000256" key="3">
    <source>
        <dbReference type="ARBA" id="ARBA00023015"/>
    </source>
</evidence>
<keyword evidence="6" id="KW-0539">Nucleus</keyword>
<dbReference type="PANTHER" id="PTHR11834">
    <property type="entry name" value="TRANSCRIPTIONAL ENHANCER FACTOR TEF RELATED"/>
    <property type="match status" value="1"/>
</dbReference>
<dbReference type="AlphaFoldDB" id="A0A8H7QPA8"/>
<dbReference type="Gene3D" id="6.10.20.40">
    <property type="entry name" value="TEA/ATTS domain"/>
    <property type="match status" value="1"/>
</dbReference>
<name>A0A8H7QPA8_9FUNG</name>
<dbReference type="PROSITE" id="PS51088">
    <property type="entry name" value="TEA_2"/>
    <property type="match status" value="1"/>
</dbReference>
<protein>
    <recommendedName>
        <fullName evidence="9">TEA domain-containing protein</fullName>
    </recommendedName>
</protein>
<keyword evidence="5" id="KW-0804">Transcription</keyword>
<feature type="domain" description="TEA" evidence="9">
    <location>
        <begin position="61"/>
        <end position="135"/>
    </location>
</feature>
<dbReference type="InterPro" id="IPR000818">
    <property type="entry name" value="TEA/ATTS_dom"/>
</dbReference>
<accession>A0A8H7QPA8</accession>
<keyword evidence="4" id="KW-0238">DNA-binding</keyword>
<evidence type="ECO:0000256" key="4">
    <source>
        <dbReference type="ARBA" id="ARBA00023125"/>
    </source>
</evidence>
<feature type="region of interest" description="Disordered" evidence="8">
    <location>
        <begin position="240"/>
        <end position="275"/>
    </location>
</feature>
<reference evidence="10" key="1">
    <citation type="submission" date="2020-12" db="EMBL/GenBank/DDBJ databases">
        <title>Metabolic potential, ecology and presence of endohyphal bacteria is reflected in genomic diversity of Mucoromycotina.</title>
        <authorList>
            <person name="Muszewska A."/>
            <person name="Okrasinska A."/>
            <person name="Steczkiewicz K."/>
            <person name="Drgas O."/>
            <person name="Orlowska M."/>
            <person name="Perlinska-Lenart U."/>
            <person name="Aleksandrzak-Piekarczyk T."/>
            <person name="Szatraj K."/>
            <person name="Zielenkiewicz U."/>
            <person name="Pilsyk S."/>
            <person name="Malc E."/>
            <person name="Mieczkowski P."/>
            <person name="Kruszewska J.S."/>
            <person name="Biernat P."/>
            <person name="Pawlowska J."/>
        </authorList>
    </citation>
    <scope>NUCLEOTIDE SEQUENCE</scope>
    <source>
        <strain evidence="10">CBS 226.32</strain>
    </source>
</reference>
<feature type="compositionally biased region" description="Low complexity" evidence="8">
    <location>
        <begin position="240"/>
        <end position="272"/>
    </location>
</feature>
<dbReference type="OrthoDB" id="10006572at2759"/>
<evidence type="ECO:0000259" key="9">
    <source>
        <dbReference type="PROSITE" id="PS51088"/>
    </source>
</evidence>
<dbReference type="GO" id="GO:0005667">
    <property type="term" value="C:transcription regulator complex"/>
    <property type="evidence" value="ECO:0007669"/>
    <property type="project" value="TreeGrafter"/>
</dbReference>
<evidence type="ECO:0000313" key="11">
    <source>
        <dbReference type="Proteomes" id="UP000650833"/>
    </source>
</evidence>
<dbReference type="InterPro" id="IPR038096">
    <property type="entry name" value="TEA/ATTS_sf"/>
</dbReference>
<comment type="similarity">
    <text evidence="2">Belongs to the TEC1 family.</text>
</comment>
<keyword evidence="3" id="KW-0805">Transcription regulation</keyword>
<feature type="compositionally biased region" description="Low complexity" evidence="8">
    <location>
        <begin position="170"/>
        <end position="183"/>
    </location>
</feature>
<organism evidence="10 11">
    <name type="scientific">Mucor plumbeus</name>
    <dbReference type="NCBI Taxonomy" id="97098"/>
    <lineage>
        <taxon>Eukaryota</taxon>
        <taxon>Fungi</taxon>
        <taxon>Fungi incertae sedis</taxon>
        <taxon>Mucoromycota</taxon>
        <taxon>Mucoromycotina</taxon>
        <taxon>Mucoromycetes</taxon>
        <taxon>Mucorales</taxon>
        <taxon>Mucorineae</taxon>
        <taxon>Mucoraceae</taxon>
        <taxon>Mucor</taxon>
    </lineage>
</organism>
<evidence type="ECO:0000313" key="10">
    <source>
        <dbReference type="EMBL" id="KAG2196308.1"/>
    </source>
</evidence>
<dbReference type="PRINTS" id="PR00065">
    <property type="entry name" value="TEADOMAIN"/>
</dbReference>